<reference evidence="3 4" key="1">
    <citation type="submission" date="2024-04" db="EMBL/GenBank/DDBJ databases">
        <title>Draft genome sequence of Sessilibacter corallicola NBRC 116591.</title>
        <authorList>
            <person name="Miyakawa T."/>
            <person name="Kusuya Y."/>
            <person name="Miura T."/>
        </authorList>
    </citation>
    <scope>NUCLEOTIDE SEQUENCE [LARGE SCALE GENOMIC DNA]</scope>
    <source>
        <strain evidence="3 4">KU-00831-HH</strain>
    </source>
</reference>
<dbReference type="PANTHER" id="PTHR35024:SF4">
    <property type="entry name" value="POLYMER-FORMING CYTOSKELETAL PROTEIN"/>
    <property type="match status" value="1"/>
</dbReference>
<evidence type="ECO:0000313" key="4">
    <source>
        <dbReference type="Proteomes" id="UP001465153"/>
    </source>
</evidence>
<dbReference type="Pfam" id="PF04519">
    <property type="entry name" value="Bactofilin"/>
    <property type="match status" value="1"/>
</dbReference>
<keyword evidence="4" id="KW-1185">Reference proteome</keyword>
<feature type="region of interest" description="Disordered" evidence="2">
    <location>
        <begin position="124"/>
        <end position="147"/>
    </location>
</feature>
<accession>A0ABQ0A985</accession>
<organism evidence="3 4">
    <name type="scientific">Sessilibacter corallicola</name>
    <dbReference type="NCBI Taxonomy" id="2904075"/>
    <lineage>
        <taxon>Bacteria</taxon>
        <taxon>Pseudomonadati</taxon>
        <taxon>Pseudomonadota</taxon>
        <taxon>Gammaproteobacteria</taxon>
        <taxon>Cellvibrionales</taxon>
        <taxon>Cellvibrionaceae</taxon>
        <taxon>Sessilibacter</taxon>
    </lineage>
</organism>
<comment type="similarity">
    <text evidence="1">Belongs to the bactofilin family.</text>
</comment>
<name>A0ABQ0A985_9GAMM</name>
<sequence>MFSKKTSEATPTKGATTLISKSTEIQGDLVFSGNLMIEGKVNGNIIASDGPAHVQLLDSGEVTGEIRVPTIIINGRVRGDVYSSEHIELAERAVVDGNVHYSLIEMIKGAQVNGNLVFAKAQQAKSNGKSSEKAADLKSNSVTPIKA</sequence>
<dbReference type="EMBL" id="BAABWN010000005">
    <property type="protein sequence ID" value="GAA6168113.1"/>
    <property type="molecule type" value="Genomic_DNA"/>
</dbReference>
<evidence type="ECO:0000313" key="3">
    <source>
        <dbReference type="EMBL" id="GAA6168113.1"/>
    </source>
</evidence>
<evidence type="ECO:0000256" key="1">
    <source>
        <dbReference type="ARBA" id="ARBA00044755"/>
    </source>
</evidence>
<dbReference type="PANTHER" id="PTHR35024">
    <property type="entry name" value="HYPOTHETICAL CYTOSOLIC PROTEIN"/>
    <property type="match status" value="1"/>
</dbReference>
<gene>
    <name evidence="3" type="ORF">NBRC116591_19240</name>
</gene>
<dbReference type="Proteomes" id="UP001465153">
    <property type="component" value="Unassembled WGS sequence"/>
</dbReference>
<comment type="caution">
    <text evidence="3">The sequence shown here is derived from an EMBL/GenBank/DDBJ whole genome shotgun (WGS) entry which is preliminary data.</text>
</comment>
<proteinExistence type="inferred from homology"/>
<evidence type="ECO:0000256" key="2">
    <source>
        <dbReference type="SAM" id="MobiDB-lite"/>
    </source>
</evidence>
<dbReference type="InterPro" id="IPR007607">
    <property type="entry name" value="BacA/B"/>
</dbReference>
<feature type="compositionally biased region" description="Polar residues" evidence="2">
    <location>
        <begin position="138"/>
        <end position="147"/>
    </location>
</feature>
<protein>
    <submittedName>
        <fullName evidence="3">Polymer-forming cytoskeletal protein</fullName>
    </submittedName>
</protein>
<dbReference type="RefSeq" id="WP_233090914.1">
    <property type="nucleotide sequence ID" value="NZ_BAABWN010000005.1"/>
</dbReference>